<evidence type="ECO:0000313" key="8">
    <source>
        <dbReference type="Proteomes" id="UP000095228"/>
    </source>
</evidence>
<dbReference type="PROSITE" id="PS50123">
    <property type="entry name" value="CHER"/>
    <property type="match status" value="1"/>
</dbReference>
<dbReference type="EC" id="2.1.1.80" evidence="2"/>
<gene>
    <name evidence="7" type="primary">cheR</name>
    <name evidence="7" type="ORF">Verru16b_02179</name>
</gene>
<dbReference type="InterPro" id="IPR022641">
    <property type="entry name" value="CheR_N"/>
</dbReference>
<dbReference type="PANTHER" id="PTHR24422">
    <property type="entry name" value="CHEMOTAXIS PROTEIN METHYLTRANSFERASE"/>
    <property type="match status" value="1"/>
</dbReference>
<dbReference type="EMBL" id="CP016094">
    <property type="protein sequence ID" value="AOS45103.1"/>
    <property type="molecule type" value="Genomic_DNA"/>
</dbReference>
<evidence type="ECO:0000256" key="3">
    <source>
        <dbReference type="ARBA" id="ARBA00022603"/>
    </source>
</evidence>
<dbReference type="PANTHER" id="PTHR24422:SF26">
    <property type="entry name" value="CHEMOTAXIS PROTEIN METHYLTRANSFERASE"/>
    <property type="match status" value="1"/>
</dbReference>
<dbReference type="CDD" id="cd02440">
    <property type="entry name" value="AdoMet_MTases"/>
    <property type="match status" value="1"/>
</dbReference>
<keyword evidence="5" id="KW-0949">S-adenosyl-L-methionine</keyword>
<evidence type="ECO:0000256" key="4">
    <source>
        <dbReference type="ARBA" id="ARBA00022679"/>
    </source>
</evidence>
<dbReference type="InterPro" id="IPR050903">
    <property type="entry name" value="Bact_Chemotaxis_MeTrfase"/>
</dbReference>
<dbReference type="InterPro" id="IPR026024">
    <property type="entry name" value="Chemotaxis_MeTrfase_CheR"/>
</dbReference>
<reference evidence="7 8" key="1">
    <citation type="submission" date="2016-06" db="EMBL/GenBank/DDBJ databases">
        <title>Three novel species with peptidoglycan cell walls form the new genus Lacunisphaera gen. nov. in the family Opitutaceae of the verrucomicrobial subdivision 4.</title>
        <authorList>
            <person name="Rast P."/>
            <person name="Gloeckner I."/>
            <person name="Jogler M."/>
            <person name="Boedeker C."/>
            <person name="Jeske O."/>
            <person name="Wiegand S."/>
            <person name="Reinhardt R."/>
            <person name="Schumann P."/>
            <person name="Rohde M."/>
            <person name="Spring S."/>
            <person name="Gloeckner F.O."/>
            <person name="Jogler C."/>
        </authorList>
    </citation>
    <scope>NUCLEOTIDE SEQUENCE [LARGE SCALE GENOMIC DNA]</scope>
    <source>
        <strain evidence="7 8">IG16b</strain>
    </source>
</reference>
<dbReference type="AlphaFoldDB" id="A0A1D8AW46"/>
<dbReference type="Proteomes" id="UP000095228">
    <property type="component" value="Chromosome"/>
</dbReference>
<dbReference type="SUPFAM" id="SSF47757">
    <property type="entry name" value="Chemotaxis receptor methyltransferase CheR, N-terminal domain"/>
    <property type="match status" value="1"/>
</dbReference>
<protein>
    <recommendedName>
        <fullName evidence="2">protein-glutamate O-methyltransferase</fullName>
        <ecNumber evidence="2">2.1.1.80</ecNumber>
    </recommendedName>
</protein>
<evidence type="ECO:0000256" key="2">
    <source>
        <dbReference type="ARBA" id="ARBA00012534"/>
    </source>
</evidence>
<dbReference type="PATRIC" id="fig|1838286.3.peg.2191"/>
<evidence type="ECO:0000259" key="6">
    <source>
        <dbReference type="PROSITE" id="PS50123"/>
    </source>
</evidence>
<dbReference type="KEGG" id="obg:Verru16b_02179"/>
<evidence type="ECO:0000256" key="5">
    <source>
        <dbReference type="ARBA" id="ARBA00022691"/>
    </source>
</evidence>
<dbReference type="STRING" id="1838286.Verru16b_02179"/>
<keyword evidence="4 7" id="KW-0808">Transferase</keyword>
<dbReference type="OrthoDB" id="9816309at2"/>
<dbReference type="SUPFAM" id="SSF53335">
    <property type="entry name" value="S-adenosyl-L-methionine-dependent methyltransferases"/>
    <property type="match status" value="1"/>
</dbReference>
<accession>A0A1D8AW46</accession>
<keyword evidence="8" id="KW-1185">Reference proteome</keyword>
<comment type="catalytic activity">
    <reaction evidence="1">
        <text>L-glutamyl-[protein] + S-adenosyl-L-methionine = [protein]-L-glutamate 5-O-methyl ester + S-adenosyl-L-homocysteine</text>
        <dbReference type="Rhea" id="RHEA:24452"/>
        <dbReference type="Rhea" id="RHEA-COMP:10208"/>
        <dbReference type="Rhea" id="RHEA-COMP:10311"/>
        <dbReference type="ChEBI" id="CHEBI:29973"/>
        <dbReference type="ChEBI" id="CHEBI:57856"/>
        <dbReference type="ChEBI" id="CHEBI:59789"/>
        <dbReference type="ChEBI" id="CHEBI:82795"/>
        <dbReference type="EC" id="2.1.1.80"/>
    </reaction>
</comment>
<dbReference type="GO" id="GO:0008983">
    <property type="term" value="F:protein-glutamate O-methyltransferase activity"/>
    <property type="evidence" value="ECO:0007669"/>
    <property type="project" value="UniProtKB-EC"/>
</dbReference>
<keyword evidence="3 7" id="KW-0489">Methyltransferase</keyword>
<proteinExistence type="predicted"/>
<evidence type="ECO:0000313" key="7">
    <source>
        <dbReference type="EMBL" id="AOS45103.1"/>
    </source>
</evidence>
<dbReference type="Pfam" id="PF03705">
    <property type="entry name" value="CheR_N"/>
    <property type="match status" value="1"/>
</dbReference>
<dbReference type="SMART" id="SM00138">
    <property type="entry name" value="MeTrc"/>
    <property type="match status" value="1"/>
</dbReference>
<feature type="domain" description="CheR-type methyltransferase" evidence="6">
    <location>
        <begin position="1"/>
        <end position="273"/>
    </location>
</feature>
<dbReference type="InterPro" id="IPR000780">
    <property type="entry name" value="CheR_MeTrfase"/>
</dbReference>
<dbReference type="Gene3D" id="3.40.50.150">
    <property type="entry name" value="Vaccinia Virus protein VP39"/>
    <property type="match status" value="1"/>
</dbReference>
<dbReference type="InterPro" id="IPR022642">
    <property type="entry name" value="CheR_C"/>
</dbReference>
<name>A0A1D8AW46_9BACT</name>
<dbReference type="InterPro" id="IPR036804">
    <property type="entry name" value="CheR_N_sf"/>
</dbReference>
<dbReference type="Pfam" id="PF01739">
    <property type="entry name" value="CheR"/>
    <property type="match status" value="1"/>
</dbReference>
<organism evidence="7 8">
    <name type="scientific">Lacunisphaera limnophila</name>
    <dbReference type="NCBI Taxonomy" id="1838286"/>
    <lineage>
        <taxon>Bacteria</taxon>
        <taxon>Pseudomonadati</taxon>
        <taxon>Verrucomicrobiota</taxon>
        <taxon>Opitutia</taxon>
        <taxon>Opitutales</taxon>
        <taxon>Opitutaceae</taxon>
        <taxon>Lacunisphaera</taxon>
    </lineage>
</organism>
<dbReference type="GO" id="GO:0032259">
    <property type="term" value="P:methylation"/>
    <property type="evidence" value="ECO:0007669"/>
    <property type="project" value="UniProtKB-KW"/>
</dbReference>
<evidence type="ECO:0000256" key="1">
    <source>
        <dbReference type="ARBA" id="ARBA00001541"/>
    </source>
</evidence>
<dbReference type="Gene3D" id="1.10.155.10">
    <property type="entry name" value="Chemotaxis receptor methyltransferase CheR, N-terminal domain"/>
    <property type="match status" value="1"/>
</dbReference>
<dbReference type="PIRSF" id="PIRSF000410">
    <property type="entry name" value="CheR"/>
    <property type="match status" value="1"/>
</dbReference>
<dbReference type="PRINTS" id="PR00996">
    <property type="entry name" value="CHERMTFRASE"/>
</dbReference>
<dbReference type="RefSeq" id="WP_069962289.1">
    <property type="nucleotide sequence ID" value="NZ_CP016094.1"/>
</dbReference>
<sequence>MRESEFDFIRQLVYQRSRICLDADKREMVSARLGKRLRATNLGTVTEYCQLLRSPEATEELSHLIDAISTNHTFFFRENAHFDFMRSHVIPEMQQRRRTENWPRFLAWSAACSSGEEPYSLAITLAEAMPAGWDWHIQCTDISHRILARASQGIYTEDVVGRLPVPVVRKHFQKGIGPQEGNYRVRAELRERLSFHQLNLLERDSPLNESFHVIFCRNVMIYFDRQTQEELVNRLARRLVPGGYLLVGHSESLTGINHSLQTVRPATYRRAPAS</sequence>
<dbReference type="InterPro" id="IPR029063">
    <property type="entry name" value="SAM-dependent_MTases_sf"/>
</dbReference>